<name>A0ABW0TL85_9BACL</name>
<gene>
    <name evidence="6" type="ORF">ACFPRA_09660</name>
</gene>
<keyword evidence="6" id="KW-0282">Flagellum</keyword>
<dbReference type="PANTHER" id="PTHR30435">
    <property type="entry name" value="FLAGELLAR PROTEIN"/>
    <property type="match status" value="1"/>
</dbReference>
<evidence type="ECO:0000259" key="4">
    <source>
        <dbReference type="Pfam" id="PF06429"/>
    </source>
</evidence>
<keyword evidence="6" id="KW-0969">Cilium</keyword>
<dbReference type="InterPro" id="IPR053967">
    <property type="entry name" value="LlgE_F_G-like_D1"/>
</dbReference>
<dbReference type="InterPro" id="IPR019776">
    <property type="entry name" value="Flagellar_basal_body_rod_CS"/>
</dbReference>
<dbReference type="InterPro" id="IPR037925">
    <property type="entry name" value="FlgE/F/G-like"/>
</dbReference>
<dbReference type="RefSeq" id="WP_381433361.1">
    <property type="nucleotide sequence ID" value="NZ_JBHSNO010000005.1"/>
</dbReference>
<comment type="caution">
    <text evidence="6">The sequence shown here is derived from an EMBL/GenBank/DDBJ whole genome shotgun (WGS) entry which is preliminary data.</text>
</comment>
<evidence type="ECO:0000259" key="5">
    <source>
        <dbReference type="Pfam" id="PF22692"/>
    </source>
</evidence>
<keyword evidence="2" id="KW-0975">Bacterial flagellum</keyword>
<evidence type="ECO:0000259" key="3">
    <source>
        <dbReference type="Pfam" id="PF00460"/>
    </source>
</evidence>
<protein>
    <submittedName>
        <fullName evidence="6">Flagellar hook-basal body protein</fullName>
    </submittedName>
</protein>
<dbReference type="Pfam" id="PF06429">
    <property type="entry name" value="Flg_bbr_C"/>
    <property type="match status" value="1"/>
</dbReference>
<dbReference type="Pfam" id="PF22692">
    <property type="entry name" value="LlgE_F_G_D1"/>
    <property type="match status" value="1"/>
</dbReference>
<dbReference type="PANTHER" id="PTHR30435:SF19">
    <property type="entry name" value="FLAGELLAR BASAL-BODY ROD PROTEIN FLGG"/>
    <property type="match status" value="1"/>
</dbReference>
<dbReference type="EMBL" id="JBHSNO010000005">
    <property type="protein sequence ID" value="MFC5589153.1"/>
    <property type="molecule type" value="Genomic_DNA"/>
</dbReference>
<keyword evidence="7" id="KW-1185">Reference proteome</keyword>
<dbReference type="InterPro" id="IPR010930">
    <property type="entry name" value="Flg_bb/hook_C_dom"/>
</dbReference>
<feature type="domain" description="Flagellar basal body rod protein N-terminal" evidence="3">
    <location>
        <begin position="5"/>
        <end position="35"/>
    </location>
</feature>
<evidence type="ECO:0000313" key="6">
    <source>
        <dbReference type="EMBL" id="MFC5589153.1"/>
    </source>
</evidence>
<sequence length="279" mass="30069">MFRGFYTVGSGMIAQQRKTEMLANNMANANTPGFKAEQASIRSFPEMYMSSIETARIPTANGFQMKGLSPVGAVSTGVYMQETLPLFIQGQLRETELTTDVALIDGLLPADAETGIQGAIFFRLENEGGNEVYSKNGNFTLDANGFLTHPMGYYVLDSNGQRIALPNDDFQITPEGVIMAGETAVATIGVSFAGRPDTLLKQGNGLFATEDGANLPDANGVAGVTYTMQQGYLEGSNVDAARTMTDMLTAYRAFEANQKILQAYDRSMEKAVTEVGRVN</sequence>
<dbReference type="NCBIfam" id="TIGR03506">
    <property type="entry name" value="FlgEFG_subfam"/>
    <property type="match status" value="1"/>
</dbReference>
<organism evidence="6 7">
    <name type="scientific">Sporosarcina soli</name>
    <dbReference type="NCBI Taxonomy" id="334736"/>
    <lineage>
        <taxon>Bacteria</taxon>
        <taxon>Bacillati</taxon>
        <taxon>Bacillota</taxon>
        <taxon>Bacilli</taxon>
        <taxon>Bacillales</taxon>
        <taxon>Caryophanaceae</taxon>
        <taxon>Sporosarcina</taxon>
    </lineage>
</organism>
<keyword evidence="6" id="KW-0966">Cell projection</keyword>
<comment type="similarity">
    <text evidence="1 2">Belongs to the flagella basal body rod proteins family.</text>
</comment>
<evidence type="ECO:0000256" key="2">
    <source>
        <dbReference type="RuleBase" id="RU362116"/>
    </source>
</evidence>
<proteinExistence type="inferred from homology"/>
<feature type="domain" description="Flagellar basal-body/hook protein C-terminal" evidence="4">
    <location>
        <begin position="229"/>
        <end position="272"/>
    </location>
</feature>
<dbReference type="Pfam" id="PF00460">
    <property type="entry name" value="Flg_bb_rod"/>
    <property type="match status" value="1"/>
</dbReference>
<evidence type="ECO:0000313" key="7">
    <source>
        <dbReference type="Proteomes" id="UP001596109"/>
    </source>
</evidence>
<dbReference type="InterPro" id="IPR001444">
    <property type="entry name" value="Flag_bb_rod_N"/>
</dbReference>
<comment type="subcellular location">
    <subcellularLocation>
        <location evidence="2">Bacterial flagellum basal body</location>
    </subcellularLocation>
</comment>
<reference evidence="7" key="1">
    <citation type="journal article" date="2019" name="Int. J. Syst. Evol. Microbiol.">
        <title>The Global Catalogue of Microorganisms (GCM) 10K type strain sequencing project: providing services to taxonomists for standard genome sequencing and annotation.</title>
        <authorList>
            <consortium name="The Broad Institute Genomics Platform"/>
            <consortium name="The Broad Institute Genome Sequencing Center for Infectious Disease"/>
            <person name="Wu L."/>
            <person name="Ma J."/>
        </authorList>
    </citation>
    <scope>NUCLEOTIDE SEQUENCE [LARGE SCALE GENOMIC DNA]</scope>
    <source>
        <strain evidence="7">CGMCC 4.1434</strain>
    </source>
</reference>
<dbReference type="Proteomes" id="UP001596109">
    <property type="component" value="Unassembled WGS sequence"/>
</dbReference>
<dbReference type="SUPFAM" id="SSF117143">
    <property type="entry name" value="Flagellar hook protein flgE"/>
    <property type="match status" value="1"/>
</dbReference>
<dbReference type="InterPro" id="IPR020013">
    <property type="entry name" value="Flagellar_FlgE/F/G"/>
</dbReference>
<feature type="domain" description="Flagellar hook protein FlgE/F/G-like D1" evidence="5">
    <location>
        <begin position="116"/>
        <end position="179"/>
    </location>
</feature>
<accession>A0ABW0TL85</accession>
<evidence type="ECO:0000256" key="1">
    <source>
        <dbReference type="ARBA" id="ARBA00009677"/>
    </source>
</evidence>
<dbReference type="PROSITE" id="PS00588">
    <property type="entry name" value="FLAGELLA_BB_ROD"/>
    <property type="match status" value="1"/>
</dbReference>